<gene>
    <name evidence="1" type="ORF">LCGC14_2295940</name>
</gene>
<dbReference type="AlphaFoldDB" id="A0A0F9CQE9"/>
<dbReference type="EMBL" id="LAZR01032267">
    <property type="protein sequence ID" value="KKL51394.1"/>
    <property type="molecule type" value="Genomic_DNA"/>
</dbReference>
<proteinExistence type="predicted"/>
<comment type="caution">
    <text evidence="1">The sequence shown here is derived from an EMBL/GenBank/DDBJ whole genome shotgun (WGS) entry which is preliminary data.</text>
</comment>
<accession>A0A0F9CQE9</accession>
<reference evidence="1" key="1">
    <citation type="journal article" date="2015" name="Nature">
        <title>Complex archaea that bridge the gap between prokaryotes and eukaryotes.</title>
        <authorList>
            <person name="Spang A."/>
            <person name="Saw J.H."/>
            <person name="Jorgensen S.L."/>
            <person name="Zaremba-Niedzwiedzka K."/>
            <person name="Martijn J."/>
            <person name="Lind A.E."/>
            <person name="van Eijk R."/>
            <person name="Schleper C."/>
            <person name="Guy L."/>
            <person name="Ettema T.J."/>
        </authorList>
    </citation>
    <scope>NUCLEOTIDE SEQUENCE</scope>
</reference>
<name>A0A0F9CQE9_9ZZZZ</name>
<protein>
    <submittedName>
        <fullName evidence="1">Uncharacterized protein</fullName>
    </submittedName>
</protein>
<organism evidence="1">
    <name type="scientific">marine sediment metagenome</name>
    <dbReference type="NCBI Taxonomy" id="412755"/>
    <lineage>
        <taxon>unclassified sequences</taxon>
        <taxon>metagenomes</taxon>
        <taxon>ecological metagenomes</taxon>
    </lineage>
</organism>
<sequence length="53" mass="6275">MEFSTESNADMALLGIPIQDVYIRVLPQNRLARLLWRFLRLNIQCTWAELPEE</sequence>
<evidence type="ECO:0000313" key="1">
    <source>
        <dbReference type="EMBL" id="KKL51394.1"/>
    </source>
</evidence>